<dbReference type="InterPro" id="IPR004176">
    <property type="entry name" value="Clp_R_N"/>
</dbReference>
<dbReference type="InterPro" id="IPR036628">
    <property type="entry name" value="Clp_N_dom_sf"/>
</dbReference>
<keyword evidence="4" id="KW-1185">Reference proteome</keyword>
<proteinExistence type="predicted"/>
<feature type="domain" description="Clp R" evidence="2">
    <location>
        <begin position="1"/>
        <end position="87"/>
    </location>
</feature>
<sequence length="172" mass="18007">MAPALPPDGHVGAERFARALATLGESARAVIREAHDEAYSYASNFVGSAHLLLGLVADASHRITAGLDERGVSPAVIRGCIEEITGVRQRPSPRFVHLPFSPQARALVVTAALLAEQAGAAATEPDHLWLAITRNHGLMARQVLAELGQLDYVRELAGQSPPVPGASASPSA</sequence>
<evidence type="ECO:0000313" key="3">
    <source>
        <dbReference type="EMBL" id="BBZ79051.1"/>
    </source>
</evidence>
<protein>
    <recommendedName>
        <fullName evidence="2">Clp R domain-containing protein</fullName>
    </recommendedName>
</protein>
<dbReference type="PROSITE" id="PS51903">
    <property type="entry name" value="CLP_R"/>
    <property type="match status" value="1"/>
</dbReference>
<evidence type="ECO:0000259" key="2">
    <source>
        <dbReference type="PROSITE" id="PS51903"/>
    </source>
</evidence>
<reference evidence="3 4" key="1">
    <citation type="journal article" date="2019" name="Emerg. Microbes Infect.">
        <title>Comprehensive subspecies identification of 175 nontuberculous mycobacteria species based on 7547 genomic profiles.</title>
        <authorList>
            <person name="Matsumoto Y."/>
            <person name="Kinjo T."/>
            <person name="Motooka D."/>
            <person name="Nabeya D."/>
            <person name="Jung N."/>
            <person name="Uechi K."/>
            <person name="Horii T."/>
            <person name="Iida T."/>
            <person name="Fujita J."/>
            <person name="Nakamura S."/>
        </authorList>
    </citation>
    <scope>NUCLEOTIDE SEQUENCE [LARGE SCALE GENOMIC DNA]</scope>
    <source>
        <strain evidence="3 4">JCM 30275</strain>
    </source>
</reference>
<dbReference type="KEGG" id="many:MANY_43880"/>
<accession>A0A6N4WIP9</accession>
<evidence type="ECO:0000256" key="1">
    <source>
        <dbReference type="PROSITE-ProRule" id="PRU01251"/>
    </source>
</evidence>
<dbReference type="AlphaFoldDB" id="A0A6N4WIP9"/>
<gene>
    <name evidence="3" type="ORF">MANY_43880</name>
</gene>
<keyword evidence="1" id="KW-0677">Repeat</keyword>
<dbReference type="EMBL" id="AP022620">
    <property type="protein sequence ID" value="BBZ79051.1"/>
    <property type="molecule type" value="Genomic_DNA"/>
</dbReference>
<dbReference type="RefSeq" id="WP_163806102.1">
    <property type="nucleotide sequence ID" value="NZ_AP022620.1"/>
</dbReference>
<dbReference type="Gene3D" id="1.10.1780.10">
    <property type="entry name" value="Clp, N-terminal domain"/>
    <property type="match status" value="1"/>
</dbReference>
<dbReference type="Pfam" id="PF02861">
    <property type="entry name" value="Clp_N"/>
    <property type="match status" value="1"/>
</dbReference>
<organism evidence="3 4">
    <name type="scientific">Mycolicibacterium anyangense</name>
    <dbReference type="NCBI Taxonomy" id="1431246"/>
    <lineage>
        <taxon>Bacteria</taxon>
        <taxon>Bacillati</taxon>
        <taxon>Actinomycetota</taxon>
        <taxon>Actinomycetes</taxon>
        <taxon>Mycobacteriales</taxon>
        <taxon>Mycobacteriaceae</taxon>
        <taxon>Mycolicibacterium</taxon>
    </lineage>
</organism>
<dbReference type="Proteomes" id="UP000467249">
    <property type="component" value="Chromosome"/>
</dbReference>
<dbReference type="SUPFAM" id="SSF81923">
    <property type="entry name" value="Double Clp-N motif"/>
    <property type="match status" value="1"/>
</dbReference>
<evidence type="ECO:0000313" key="4">
    <source>
        <dbReference type="Proteomes" id="UP000467249"/>
    </source>
</evidence>
<name>A0A6N4WIP9_9MYCO</name>